<organism evidence="7 8">
    <name type="scientific">Psittacicella hinzii</name>
    <dbReference type="NCBI Taxonomy" id="2028575"/>
    <lineage>
        <taxon>Bacteria</taxon>
        <taxon>Pseudomonadati</taxon>
        <taxon>Pseudomonadota</taxon>
        <taxon>Gammaproteobacteria</taxon>
        <taxon>Pasteurellales</taxon>
        <taxon>Psittacicellaceae</taxon>
        <taxon>Psittacicella</taxon>
    </lineage>
</organism>
<feature type="transmembrane region" description="Helical" evidence="5">
    <location>
        <begin position="233"/>
        <end position="253"/>
    </location>
</feature>
<dbReference type="InterPro" id="IPR000515">
    <property type="entry name" value="MetI-like"/>
</dbReference>
<evidence type="ECO:0000256" key="4">
    <source>
        <dbReference type="ARBA" id="ARBA00023136"/>
    </source>
</evidence>
<comment type="subcellular location">
    <subcellularLocation>
        <location evidence="1">Membrane</location>
        <topology evidence="1">Multi-pass membrane protein</topology>
    </subcellularLocation>
</comment>
<feature type="domain" description="ABC transmembrane type-1" evidence="6">
    <location>
        <begin position="70"/>
        <end position="289"/>
    </location>
</feature>
<reference evidence="7 8" key="1">
    <citation type="submission" date="2017-08" db="EMBL/GenBank/DDBJ databases">
        <title>Reclassification of Bisgaard taxon 37 and 44.</title>
        <authorList>
            <person name="Christensen H."/>
        </authorList>
    </citation>
    <scope>NUCLEOTIDE SEQUENCE [LARGE SCALE GENOMIC DNA]</scope>
    <source>
        <strain evidence="7 8">B96_3</strain>
    </source>
</reference>
<feature type="transmembrane region" description="Helical" evidence="5">
    <location>
        <begin position="104"/>
        <end position="124"/>
    </location>
</feature>
<feature type="transmembrane region" description="Helical" evidence="5">
    <location>
        <begin position="43"/>
        <end position="58"/>
    </location>
</feature>
<feature type="transmembrane region" description="Helical" evidence="5">
    <location>
        <begin position="70"/>
        <end position="92"/>
    </location>
</feature>
<evidence type="ECO:0000256" key="1">
    <source>
        <dbReference type="ARBA" id="ARBA00004141"/>
    </source>
</evidence>
<dbReference type="AlphaFoldDB" id="A0A3A1Y3Q7"/>
<feature type="transmembrane region" description="Helical" evidence="5">
    <location>
        <begin position="12"/>
        <end position="31"/>
    </location>
</feature>
<gene>
    <name evidence="7" type="ORF">CKF54_05530</name>
</gene>
<dbReference type="GO" id="GO:0055085">
    <property type="term" value="P:transmembrane transport"/>
    <property type="evidence" value="ECO:0007669"/>
    <property type="project" value="InterPro"/>
</dbReference>
<dbReference type="OrthoDB" id="9805855at2"/>
<sequence>MLLATRIFERLLSLVVWLILMSILGFVIATWQNPYIPLNLENWWRFLVSSLTGSYFYYHPMYTFSIIKLFITTLELVILASFINLLISLSLVTFTIKHEKLGKFIYQFFVVVRVIPFIALPLLFNQAFNDNNSNTLQALDNVNFGYFSSSRLWLIFTGEGFGGSRLALMFNFFLIALTTSYYILPYTYVMVARTTNNIVNYNYVKMVKTHWSSWYIMRKLVLHRLVPTLCKEFPVVLATFFFFVCCLEYIFNWRGIGSLFLSMMQKRELYAIELGLIIFLMGSLMVLMQFMFQVFGYIYDLHQRKEIDYEID</sequence>
<accession>A0A3A1Y3Q7</accession>
<dbReference type="EMBL" id="NRHC01000070">
    <property type="protein sequence ID" value="RIY32050.1"/>
    <property type="molecule type" value="Genomic_DNA"/>
</dbReference>
<evidence type="ECO:0000256" key="5">
    <source>
        <dbReference type="SAM" id="Phobius"/>
    </source>
</evidence>
<keyword evidence="8" id="KW-1185">Reference proteome</keyword>
<dbReference type="Proteomes" id="UP000265691">
    <property type="component" value="Unassembled WGS sequence"/>
</dbReference>
<proteinExistence type="predicted"/>
<dbReference type="PROSITE" id="PS50928">
    <property type="entry name" value="ABC_TM1"/>
    <property type="match status" value="1"/>
</dbReference>
<name>A0A3A1Y3Q7_9GAMM</name>
<evidence type="ECO:0000259" key="6">
    <source>
        <dbReference type="PROSITE" id="PS50928"/>
    </source>
</evidence>
<keyword evidence="4 5" id="KW-0472">Membrane</keyword>
<keyword evidence="2 5" id="KW-0812">Transmembrane</keyword>
<keyword evidence="3 5" id="KW-1133">Transmembrane helix</keyword>
<dbReference type="GO" id="GO:0016020">
    <property type="term" value="C:membrane"/>
    <property type="evidence" value="ECO:0007669"/>
    <property type="project" value="UniProtKB-SubCell"/>
</dbReference>
<evidence type="ECO:0000313" key="8">
    <source>
        <dbReference type="Proteomes" id="UP000265691"/>
    </source>
</evidence>
<feature type="transmembrane region" description="Helical" evidence="5">
    <location>
        <begin position="274"/>
        <end position="299"/>
    </location>
</feature>
<evidence type="ECO:0000256" key="3">
    <source>
        <dbReference type="ARBA" id="ARBA00022989"/>
    </source>
</evidence>
<comment type="caution">
    <text evidence="7">The sequence shown here is derived from an EMBL/GenBank/DDBJ whole genome shotgun (WGS) entry which is preliminary data.</text>
</comment>
<evidence type="ECO:0000256" key="2">
    <source>
        <dbReference type="ARBA" id="ARBA00022692"/>
    </source>
</evidence>
<protein>
    <recommendedName>
        <fullName evidence="6">ABC transmembrane type-1 domain-containing protein</fullName>
    </recommendedName>
</protein>
<feature type="transmembrane region" description="Helical" evidence="5">
    <location>
        <begin position="166"/>
        <end position="184"/>
    </location>
</feature>
<evidence type="ECO:0000313" key="7">
    <source>
        <dbReference type="EMBL" id="RIY32050.1"/>
    </source>
</evidence>